<gene>
    <name evidence="1" type="ordered locus">MSU_0158</name>
</gene>
<dbReference type="Proteomes" id="UP000007484">
    <property type="component" value="Chromosome"/>
</dbReference>
<dbReference type="KEGG" id="mss:MSU_0158"/>
<sequence>MMLLEIASALNSNFLAGTSSLALSLKDFCFCLSKASCFFCSCFSSLFCLSSSNLLFFAK</sequence>
<reference evidence="1 2" key="1">
    <citation type="journal article" date="2011" name="J. Bacteriol.">
        <title>Complete genome sequences of two hemotropic Mycoplasmas, Mycoplasma haemofelis strain Ohio2 and Mycoplasma suis strain Illinois.</title>
        <authorList>
            <person name="Messick J.B."/>
            <person name="Santos A.P."/>
            <person name="Guimaraes A.M."/>
        </authorList>
    </citation>
    <scope>NUCLEOTIDE SEQUENCE [LARGE SCALE GENOMIC DNA]</scope>
    <source>
        <strain evidence="1 2">Illinois</strain>
    </source>
</reference>
<name>F0QQD2_MYCSL</name>
<evidence type="ECO:0000313" key="2">
    <source>
        <dbReference type="Proteomes" id="UP000007484"/>
    </source>
</evidence>
<dbReference type="HOGENOM" id="CLU_2955683_0_0_14"/>
<organism evidence="1 2">
    <name type="scientific">Mycoplasma suis (strain Illinois)</name>
    <dbReference type="NCBI Taxonomy" id="768700"/>
    <lineage>
        <taxon>Bacteria</taxon>
        <taxon>Bacillati</taxon>
        <taxon>Mycoplasmatota</taxon>
        <taxon>Mollicutes</taxon>
        <taxon>Mycoplasmataceae</taxon>
        <taxon>Mycoplasma</taxon>
    </lineage>
</organism>
<protein>
    <submittedName>
        <fullName evidence="1">Uncharacterized protein</fullName>
    </submittedName>
</protein>
<evidence type="ECO:0000313" key="1">
    <source>
        <dbReference type="EMBL" id="ADX97702.1"/>
    </source>
</evidence>
<proteinExistence type="predicted"/>
<dbReference type="AlphaFoldDB" id="F0QQD2"/>
<keyword evidence="2" id="KW-1185">Reference proteome</keyword>
<accession>F0QQD2</accession>
<dbReference type="EMBL" id="CP002525">
    <property type="protein sequence ID" value="ADX97702.1"/>
    <property type="molecule type" value="Genomic_DNA"/>
</dbReference>